<dbReference type="EMBL" id="MCGO01000090">
    <property type="protein sequence ID" value="ORY29077.1"/>
    <property type="molecule type" value="Genomic_DNA"/>
</dbReference>
<comment type="caution">
    <text evidence="1">The sequence shown here is derived from an EMBL/GenBank/DDBJ whole genome shotgun (WGS) entry which is preliminary data.</text>
</comment>
<reference evidence="1 2" key="1">
    <citation type="submission" date="2016-07" db="EMBL/GenBank/DDBJ databases">
        <title>Pervasive Adenine N6-methylation of Active Genes in Fungi.</title>
        <authorList>
            <consortium name="DOE Joint Genome Institute"/>
            <person name="Mondo S.J."/>
            <person name="Dannebaum R.O."/>
            <person name="Kuo R.C."/>
            <person name="Labutti K."/>
            <person name="Haridas S."/>
            <person name="Kuo A."/>
            <person name="Salamov A."/>
            <person name="Ahrendt S.R."/>
            <person name="Lipzen A."/>
            <person name="Sullivan W."/>
            <person name="Andreopoulos W.B."/>
            <person name="Clum A."/>
            <person name="Lindquist E."/>
            <person name="Daum C."/>
            <person name="Ramamoorthy G.K."/>
            <person name="Gryganskyi A."/>
            <person name="Culley D."/>
            <person name="Magnuson J.K."/>
            <person name="James T.Y."/>
            <person name="O'Malley M.A."/>
            <person name="Stajich J.E."/>
            <person name="Spatafora J.W."/>
            <person name="Visel A."/>
            <person name="Grigoriev I.V."/>
        </authorList>
    </citation>
    <scope>NUCLEOTIDE SEQUENCE [LARGE SCALE GENOMIC DNA]</scope>
    <source>
        <strain evidence="1 2">JEL800</strain>
    </source>
</reference>
<keyword evidence="2" id="KW-1185">Reference proteome</keyword>
<sequence>MAVPERRKIRDLGHGLFNLRAPFYVGGVLNVGTHMSFVQVESGRFVALSTVPLDPESKAELDQLTKNGDLIEAVVATNPFHTGSFEAFHKAYPHVPMYGTPRHIRNYPQIKWAGSVTDDGLLTRWSPELVLTIPDGCEFDSPQPEIANHFNGVIAIHPASRFMICVSAISIILQSIVSVLTGRLQDDAFETCKGMNAITSGLTGLKNGDIRFHPLFPTSSIFKKSEPDGPKKFYGWAQKVLELDFDNLVTAHSGVSLGGRKEAFRAAIERVKPTLVSLCKSRGVEF</sequence>
<organism evidence="1 2">
    <name type="scientific">Rhizoclosmatium globosum</name>
    <dbReference type="NCBI Taxonomy" id="329046"/>
    <lineage>
        <taxon>Eukaryota</taxon>
        <taxon>Fungi</taxon>
        <taxon>Fungi incertae sedis</taxon>
        <taxon>Chytridiomycota</taxon>
        <taxon>Chytridiomycota incertae sedis</taxon>
        <taxon>Chytridiomycetes</taxon>
        <taxon>Chytridiales</taxon>
        <taxon>Chytriomycetaceae</taxon>
        <taxon>Rhizoclosmatium</taxon>
    </lineage>
</organism>
<dbReference type="Proteomes" id="UP000193642">
    <property type="component" value="Unassembled WGS sequence"/>
</dbReference>
<dbReference type="OrthoDB" id="421671at2759"/>
<protein>
    <recommendedName>
        <fullName evidence="3">Metallo-beta-lactamase domain-containing protein</fullName>
    </recommendedName>
</protein>
<proteinExistence type="predicted"/>
<accession>A0A1Y2B3N0</accession>
<evidence type="ECO:0000313" key="2">
    <source>
        <dbReference type="Proteomes" id="UP000193642"/>
    </source>
</evidence>
<evidence type="ECO:0000313" key="1">
    <source>
        <dbReference type="EMBL" id="ORY29077.1"/>
    </source>
</evidence>
<evidence type="ECO:0008006" key="3">
    <source>
        <dbReference type="Google" id="ProtNLM"/>
    </source>
</evidence>
<dbReference type="AlphaFoldDB" id="A0A1Y2B3N0"/>
<gene>
    <name evidence="1" type="ORF">BCR33DRAFT_724802</name>
</gene>
<name>A0A1Y2B3N0_9FUNG</name>